<name>A0A8B8E8V6_CRAVI</name>
<dbReference type="GeneID" id="111133212"/>
<protein>
    <submittedName>
        <fullName evidence="5">Uncharacterized protein LOC111133212</fullName>
    </submittedName>
</protein>
<dbReference type="Proteomes" id="UP000694844">
    <property type="component" value="Chromosome 1"/>
</dbReference>
<dbReference type="AlphaFoldDB" id="A0A8B8E8V6"/>
<evidence type="ECO:0000313" key="5">
    <source>
        <dbReference type="RefSeq" id="XP_022337077.1"/>
    </source>
</evidence>
<organism evidence="4 5">
    <name type="scientific">Crassostrea virginica</name>
    <name type="common">Eastern oyster</name>
    <dbReference type="NCBI Taxonomy" id="6565"/>
    <lineage>
        <taxon>Eukaryota</taxon>
        <taxon>Metazoa</taxon>
        <taxon>Spiralia</taxon>
        <taxon>Lophotrochozoa</taxon>
        <taxon>Mollusca</taxon>
        <taxon>Bivalvia</taxon>
        <taxon>Autobranchia</taxon>
        <taxon>Pteriomorphia</taxon>
        <taxon>Ostreida</taxon>
        <taxon>Ostreoidea</taxon>
        <taxon>Ostreidae</taxon>
        <taxon>Crassostrea</taxon>
    </lineage>
</organism>
<feature type="transmembrane region" description="Helical" evidence="2">
    <location>
        <begin position="185"/>
        <end position="209"/>
    </location>
</feature>
<evidence type="ECO:0000256" key="2">
    <source>
        <dbReference type="SAM" id="Phobius"/>
    </source>
</evidence>
<evidence type="ECO:0000256" key="3">
    <source>
        <dbReference type="SAM" id="SignalP"/>
    </source>
</evidence>
<keyword evidence="2" id="KW-0812">Transmembrane</keyword>
<sequence>MMAGLSQTGIFICFLHCVFAQRMFYISGTTAGVNNTCGDGFTLAPRSTEKVTLQSSGRLPQGYCEVTVGINNSQRCKRQICVQGNGTLDTTGIIFKFTQSPSKKSTEYRGPNYGDLQNEKCFDGYSLFLNISEPDNVANNFNFQLIFRPICNDSNSADQIAASDADSQALNTKEELERAWLMTTVYGAITGVCLAIVFLIILFITWCYYKSYPYGNKKRETKKEVRPKSVNYERQNMEEMKLLEPAEPVGDSSGLGLSDKDVVDLEEGTSPKKGEPEKQEEEEPEEKMVVEEETGKEQAGEKKEMNMWM</sequence>
<reference evidence="5" key="2">
    <citation type="submission" date="2025-08" db="UniProtKB">
        <authorList>
            <consortium name="RefSeq"/>
        </authorList>
    </citation>
    <scope>IDENTIFICATION</scope>
    <source>
        <tissue evidence="5">Whole sample</tissue>
    </source>
</reference>
<feature type="region of interest" description="Disordered" evidence="1">
    <location>
        <begin position="243"/>
        <end position="309"/>
    </location>
</feature>
<gene>
    <name evidence="5" type="primary">LOC111133212</name>
</gene>
<keyword evidence="4" id="KW-1185">Reference proteome</keyword>
<keyword evidence="2" id="KW-1133">Transmembrane helix</keyword>
<proteinExistence type="predicted"/>
<reference evidence="4" key="1">
    <citation type="submission" date="2024-06" db="UniProtKB">
        <authorList>
            <consortium name="RefSeq"/>
        </authorList>
    </citation>
    <scope>NUCLEOTIDE SEQUENCE [LARGE SCALE GENOMIC DNA]</scope>
</reference>
<feature type="signal peptide" evidence="3">
    <location>
        <begin position="1"/>
        <end position="20"/>
    </location>
</feature>
<evidence type="ECO:0000313" key="4">
    <source>
        <dbReference type="Proteomes" id="UP000694844"/>
    </source>
</evidence>
<keyword evidence="3" id="KW-0732">Signal</keyword>
<accession>A0A8B8E8V6</accession>
<dbReference type="RefSeq" id="XP_022337077.1">
    <property type="nucleotide sequence ID" value="XM_022481369.1"/>
</dbReference>
<feature type="compositionally biased region" description="Basic and acidic residues" evidence="1">
    <location>
        <begin position="258"/>
        <end position="277"/>
    </location>
</feature>
<keyword evidence="2" id="KW-0472">Membrane</keyword>
<feature type="compositionally biased region" description="Basic and acidic residues" evidence="1">
    <location>
        <begin position="286"/>
        <end position="309"/>
    </location>
</feature>
<feature type="chain" id="PRO_5034411667" evidence="3">
    <location>
        <begin position="21"/>
        <end position="309"/>
    </location>
</feature>
<evidence type="ECO:0000256" key="1">
    <source>
        <dbReference type="SAM" id="MobiDB-lite"/>
    </source>
</evidence>
<dbReference type="KEGG" id="cvn:111133212"/>
<dbReference type="OrthoDB" id="6151653at2759"/>